<dbReference type="InterPro" id="IPR024185">
    <property type="entry name" value="FTHF_cligase-like_sf"/>
</dbReference>
<name>A0A381SSC2_9ZZZZ</name>
<dbReference type="PANTHER" id="PTHR23407">
    <property type="entry name" value="ATPASE INHIBITOR/5-FORMYLTETRAHYDROFOLATE CYCLO-LIGASE"/>
    <property type="match status" value="1"/>
</dbReference>
<evidence type="ECO:0000256" key="3">
    <source>
        <dbReference type="ARBA" id="ARBA00022840"/>
    </source>
</evidence>
<dbReference type="InterPro" id="IPR037171">
    <property type="entry name" value="NagB/RpiA_transferase-like"/>
</dbReference>
<organism evidence="4">
    <name type="scientific">marine metagenome</name>
    <dbReference type="NCBI Taxonomy" id="408172"/>
    <lineage>
        <taxon>unclassified sequences</taxon>
        <taxon>metagenomes</taxon>
        <taxon>ecological metagenomes</taxon>
    </lineage>
</organism>
<evidence type="ECO:0000313" key="4">
    <source>
        <dbReference type="EMBL" id="SVA06906.1"/>
    </source>
</evidence>
<keyword evidence="2" id="KW-0547">Nucleotide-binding</keyword>
<evidence type="ECO:0000256" key="1">
    <source>
        <dbReference type="ARBA" id="ARBA00010638"/>
    </source>
</evidence>
<proteinExistence type="inferred from homology"/>
<dbReference type="GO" id="GO:0035999">
    <property type="term" value="P:tetrahydrofolate interconversion"/>
    <property type="evidence" value="ECO:0007669"/>
    <property type="project" value="TreeGrafter"/>
</dbReference>
<dbReference type="EMBL" id="UINC01003504">
    <property type="protein sequence ID" value="SVA06906.1"/>
    <property type="molecule type" value="Genomic_DNA"/>
</dbReference>
<dbReference type="GO" id="GO:0009396">
    <property type="term" value="P:folic acid-containing compound biosynthetic process"/>
    <property type="evidence" value="ECO:0007669"/>
    <property type="project" value="TreeGrafter"/>
</dbReference>
<evidence type="ECO:0008006" key="5">
    <source>
        <dbReference type="Google" id="ProtNLM"/>
    </source>
</evidence>
<dbReference type="Gene3D" id="3.40.50.10420">
    <property type="entry name" value="NagB/RpiA/CoA transferase-like"/>
    <property type="match status" value="1"/>
</dbReference>
<accession>A0A381SSC2</accession>
<dbReference type="SUPFAM" id="SSF100950">
    <property type="entry name" value="NagB/RpiA/CoA transferase-like"/>
    <property type="match status" value="1"/>
</dbReference>
<feature type="non-terminal residue" evidence="4">
    <location>
        <position position="1"/>
    </location>
</feature>
<dbReference type="NCBIfam" id="TIGR02727">
    <property type="entry name" value="MTHFS_bact"/>
    <property type="match status" value="1"/>
</dbReference>
<dbReference type="AlphaFoldDB" id="A0A381SSC2"/>
<dbReference type="GO" id="GO:0030272">
    <property type="term" value="F:5-formyltetrahydrofolate cyclo-ligase activity"/>
    <property type="evidence" value="ECO:0007669"/>
    <property type="project" value="TreeGrafter"/>
</dbReference>
<evidence type="ECO:0000256" key="2">
    <source>
        <dbReference type="ARBA" id="ARBA00022741"/>
    </source>
</evidence>
<gene>
    <name evidence="4" type="ORF">METZ01_LOCUS59760</name>
</gene>
<dbReference type="InterPro" id="IPR002698">
    <property type="entry name" value="FTHF_cligase"/>
</dbReference>
<protein>
    <recommendedName>
        <fullName evidence="5">5-formyltetrahydrofolate cyclo-ligase</fullName>
    </recommendedName>
</protein>
<dbReference type="GO" id="GO:0005524">
    <property type="term" value="F:ATP binding"/>
    <property type="evidence" value="ECO:0007669"/>
    <property type="project" value="UniProtKB-KW"/>
</dbReference>
<reference evidence="4" key="1">
    <citation type="submission" date="2018-05" db="EMBL/GenBank/DDBJ databases">
        <authorList>
            <person name="Lanie J.A."/>
            <person name="Ng W.-L."/>
            <person name="Kazmierczak K.M."/>
            <person name="Andrzejewski T.M."/>
            <person name="Davidsen T.M."/>
            <person name="Wayne K.J."/>
            <person name="Tettelin H."/>
            <person name="Glass J.I."/>
            <person name="Rusch D."/>
            <person name="Podicherti R."/>
            <person name="Tsui H.-C.T."/>
            <person name="Winkler M.E."/>
        </authorList>
    </citation>
    <scope>NUCLEOTIDE SEQUENCE</scope>
</reference>
<dbReference type="PIRSF" id="PIRSF006806">
    <property type="entry name" value="FTHF_cligase"/>
    <property type="match status" value="1"/>
</dbReference>
<dbReference type="Pfam" id="PF01812">
    <property type="entry name" value="5-FTHF_cyc-lig"/>
    <property type="match status" value="1"/>
</dbReference>
<sequence>VIPTWTTWFKVPGTVRHTWAVSFCIQAIRPELDTVMSLSAKQGLRDEMRARRRALSAREQNTAGKALAAQLRGMPGLAGGQRFAAYLTNDGEIDPLPMMRVLIQRKRRCFLPIIVPLRRPLLRFGELKPNGRLKSNRFGILEPQVPPQTAFKIGQLDWIFVPLVAFDPTGNRLGMGGGFYDATLDVLRHRRHGQRPRLIGLAHEFQRVNRLDVDSWDVPLHGIVTDCGYYAC</sequence>
<dbReference type="PANTHER" id="PTHR23407:SF1">
    <property type="entry name" value="5-FORMYLTETRAHYDROFOLATE CYCLO-LIGASE"/>
    <property type="match status" value="1"/>
</dbReference>
<keyword evidence="3" id="KW-0067">ATP-binding</keyword>
<comment type="similarity">
    <text evidence="1">Belongs to the 5-formyltetrahydrofolate cyclo-ligase family.</text>
</comment>